<gene>
    <name evidence="4" type="ORF">SAMN04515666_103296</name>
</gene>
<dbReference type="PROSITE" id="PS50977">
    <property type="entry name" value="HTH_TETR_2"/>
    <property type="match status" value="1"/>
</dbReference>
<dbReference type="RefSeq" id="WP_091833315.1">
    <property type="nucleotide sequence ID" value="NZ_FOAN01000003.1"/>
</dbReference>
<evidence type="ECO:0000259" key="3">
    <source>
        <dbReference type="PROSITE" id="PS50977"/>
    </source>
</evidence>
<dbReference type="InterPro" id="IPR023772">
    <property type="entry name" value="DNA-bd_HTH_TetR-type_CS"/>
</dbReference>
<dbReference type="PROSITE" id="PS01081">
    <property type="entry name" value="HTH_TETR_1"/>
    <property type="match status" value="1"/>
</dbReference>
<dbReference type="PANTHER" id="PTHR30055:SF235">
    <property type="entry name" value="TRANSCRIPTIONAL REGULATORY PROTEIN"/>
    <property type="match status" value="1"/>
</dbReference>
<keyword evidence="5" id="KW-1185">Reference proteome</keyword>
<dbReference type="OrthoDB" id="2356263at2"/>
<dbReference type="EMBL" id="FOAN01000003">
    <property type="protein sequence ID" value="SEL28214.1"/>
    <property type="molecule type" value="Genomic_DNA"/>
</dbReference>
<dbReference type="Pfam" id="PF00440">
    <property type="entry name" value="TetR_N"/>
    <property type="match status" value="1"/>
</dbReference>
<dbReference type="STRING" id="1036779.SAMN04515666_103296"/>
<name>A0A1H7NY86_9HYPH</name>
<accession>A0A1H7NY86</accession>
<dbReference type="PANTHER" id="PTHR30055">
    <property type="entry name" value="HTH-TYPE TRANSCRIPTIONAL REGULATOR RUTR"/>
    <property type="match status" value="1"/>
</dbReference>
<evidence type="ECO:0000256" key="1">
    <source>
        <dbReference type="ARBA" id="ARBA00023125"/>
    </source>
</evidence>
<organism evidence="4 5">
    <name type="scientific">Bosea lupini</name>
    <dbReference type="NCBI Taxonomy" id="1036779"/>
    <lineage>
        <taxon>Bacteria</taxon>
        <taxon>Pseudomonadati</taxon>
        <taxon>Pseudomonadota</taxon>
        <taxon>Alphaproteobacteria</taxon>
        <taxon>Hyphomicrobiales</taxon>
        <taxon>Boseaceae</taxon>
        <taxon>Bosea</taxon>
    </lineage>
</organism>
<keyword evidence="1 2" id="KW-0238">DNA-binding</keyword>
<dbReference type="InterPro" id="IPR050109">
    <property type="entry name" value="HTH-type_TetR-like_transc_reg"/>
</dbReference>
<dbReference type="InterPro" id="IPR009057">
    <property type="entry name" value="Homeodomain-like_sf"/>
</dbReference>
<sequence>MKRVAPAASEPDTRERILAAALTVFAERGFEAGTVRDITEAARVNTAAINYYFRSKDELIRQVFEAGLKPIIRARSGALEACIRQSAPALPKISAVAEALVRPLVELGAGEYRDVMTILMQVRTGQLPLTKRIVEEQFGPVHERFVDLLQKLLPDLSRTEIALRYDCARGAVLQTLVHLAPASALAVAETDRERVDHEKTVRRLVRFVSAGLEAPPG</sequence>
<dbReference type="GO" id="GO:0000976">
    <property type="term" value="F:transcription cis-regulatory region binding"/>
    <property type="evidence" value="ECO:0007669"/>
    <property type="project" value="TreeGrafter"/>
</dbReference>
<feature type="DNA-binding region" description="H-T-H motif" evidence="2">
    <location>
        <begin position="34"/>
        <end position="53"/>
    </location>
</feature>
<evidence type="ECO:0000313" key="5">
    <source>
        <dbReference type="Proteomes" id="UP000199664"/>
    </source>
</evidence>
<proteinExistence type="predicted"/>
<dbReference type="AlphaFoldDB" id="A0A1H7NY86"/>
<protein>
    <submittedName>
        <fullName evidence="4">DNA-binding transcriptional regulator, AcrR family</fullName>
    </submittedName>
</protein>
<dbReference type="InterPro" id="IPR041586">
    <property type="entry name" value="PsrA_TetR_C"/>
</dbReference>
<dbReference type="PRINTS" id="PR00455">
    <property type="entry name" value="HTHTETR"/>
</dbReference>
<dbReference type="GO" id="GO:0003700">
    <property type="term" value="F:DNA-binding transcription factor activity"/>
    <property type="evidence" value="ECO:0007669"/>
    <property type="project" value="TreeGrafter"/>
</dbReference>
<evidence type="ECO:0000256" key="2">
    <source>
        <dbReference type="PROSITE-ProRule" id="PRU00335"/>
    </source>
</evidence>
<feature type="domain" description="HTH tetR-type" evidence="3">
    <location>
        <begin position="11"/>
        <end position="71"/>
    </location>
</feature>
<dbReference type="SUPFAM" id="SSF48498">
    <property type="entry name" value="Tetracyclin repressor-like, C-terminal domain"/>
    <property type="match status" value="1"/>
</dbReference>
<dbReference type="InterPro" id="IPR001647">
    <property type="entry name" value="HTH_TetR"/>
</dbReference>
<dbReference type="SUPFAM" id="SSF46689">
    <property type="entry name" value="Homeodomain-like"/>
    <property type="match status" value="1"/>
</dbReference>
<dbReference type="Proteomes" id="UP000199664">
    <property type="component" value="Unassembled WGS sequence"/>
</dbReference>
<reference evidence="5" key="1">
    <citation type="submission" date="2016-10" db="EMBL/GenBank/DDBJ databases">
        <authorList>
            <person name="Varghese N."/>
            <person name="Submissions S."/>
        </authorList>
    </citation>
    <scope>NUCLEOTIDE SEQUENCE [LARGE SCALE GENOMIC DNA]</scope>
    <source>
        <strain evidence="5">LMG 26383,CCUG 61248,R- 45681</strain>
    </source>
</reference>
<dbReference type="Gene3D" id="1.10.357.10">
    <property type="entry name" value="Tetracycline Repressor, domain 2"/>
    <property type="match status" value="1"/>
</dbReference>
<evidence type="ECO:0000313" key="4">
    <source>
        <dbReference type="EMBL" id="SEL28214.1"/>
    </source>
</evidence>
<dbReference type="Pfam" id="PF17939">
    <property type="entry name" value="TetR_C_30"/>
    <property type="match status" value="1"/>
</dbReference>
<dbReference type="InterPro" id="IPR036271">
    <property type="entry name" value="Tet_transcr_reg_TetR-rel_C_sf"/>
</dbReference>